<accession>A0A1G5Q783</accession>
<protein>
    <recommendedName>
        <fullName evidence="4">Holin-X, holin superfamily III</fullName>
    </recommendedName>
</protein>
<feature type="transmembrane region" description="Helical" evidence="1">
    <location>
        <begin position="28"/>
        <end position="53"/>
    </location>
</feature>
<dbReference type="Proteomes" id="UP000199648">
    <property type="component" value="Unassembled WGS sequence"/>
</dbReference>
<keyword evidence="1" id="KW-1133">Transmembrane helix</keyword>
<evidence type="ECO:0000256" key="1">
    <source>
        <dbReference type="SAM" id="Phobius"/>
    </source>
</evidence>
<keyword evidence="3" id="KW-1185">Reference proteome</keyword>
<keyword evidence="1" id="KW-0812">Transmembrane</keyword>
<reference evidence="2 3" key="1">
    <citation type="submission" date="2016-10" db="EMBL/GenBank/DDBJ databases">
        <authorList>
            <person name="de Groot N.N."/>
        </authorList>
    </citation>
    <scope>NUCLEOTIDE SEQUENCE [LARGE SCALE GENOMIC DNA]</scope>
    <source>
        <strain evidence="2 3">HLD2</strain>
    </source>
</reference>
<dbReference type="EMBL" id="FMWD01000004">
    <property type="protein sequence ID" value="SCZ57139.1"/>
    <property type="molecule type" value="Genomic_DNA"/>
</dbReference>
<dbReference type="STRING" id="415747.SAMN03097708_01371"/>
<dbReference type="AlphaFoldDB" id="A0A1G5Q783"/>
<name>A0A1G5Q783_9GAMM</name>
<evidence type="ECO:0008006" key="4">
    <source>
        <dbReference type="Google" id="ProtNLM"/>
    </source>
</evidence>
<evidence type="ECO:0000313" key="2">
    <source>
        <dbReference type="EMBL" id="SCZ57139.1"/>
    </source>
</evidence>
<gene>
    <name evidence="2" type="ORF">SAMN03097708_01371</name>
</gene>
<keyword evidence="1" id="KW-0472">Membrane</keyword>
<proteinExistence type="predicted"/>
<evidence type="ECO:0000313" key="3">
    <source>
        <dbReference type="Proteomes" id="UP000199648"/>
    </source>
</evidence>
<organism evidence="2 3">
    <name type="scientific">Thiohalomonas denitrificans</name>
    <dbReference type="NCBI Taxonomy" id="415747"/>
    <lineage>
        <taxon>Bacteria</taxon>
        <taxon>Pseudomonadati</taxon>
        <taxon>Pseudomonadota</taxon>
        <taxon>Gammaproteobacteria</taxon>
        <taxon>Thiohalomonadales</taxon>
        <taxon>Thiohalomonadaceae</taxon>
        <taxon>Thiohalomonas</taxon>
    </lineage>
</organism>
<sequence length="91" mass="9743">MNSLAEYVIAIADLAEAEGRALRRSLALLGWAFALIVVVTVFVLFGMALWIWAIYLFADTLLPSWLAAAVAGAIVLGIAGVIAWLAARNVR</sequence>
<feature type="transmembrane region" description="Helical" evidence="1">
    <location>
        <begin position="65"/>
        <end position="87"/>
    </location>
</feature>
<dbReference type="RefSeq" id="WP_092994450.1">
    <property type="nucleotide sequence ID" value="NZ_FMWD01000004.1"/>
</dbReference>